<dbReference type="InterPro" id="IPR052728">
    <property type="entry name" value="O2_lipid_transport_reg"/>
</dbReference>
<evidence type="ECO:0000259" key="1">
    <source>
        <dbReference type="Pfam" id="PF01757"/>
    </source>
</evidence>
<dbReference type="VEuPathDB" id="VectorBase:ASTE001242"/>
<dbReference type="GO" id="GO:0016747">
    <property type="term" value="F:acyltransferase activity, transferring groups other than amino-acyl groups"/>
    <property type="evidence" value="ECO:0007669"/>
    <property type="project" value="InterPro"/>
</dbReference>
<dbReference type="AlphaFoldDB" id="A0A182YEG1"/>
<dbReference type="VEuPathDB" id="VectorBase:ASTEI20_030849"/>
<dbReference type="PANTHER" id="PTHR11161">
    <property type="entry name" value="O-ACYLTRANSFERASE"/>
    <property type="match status" value="1"/>
</dbReference>
<dbReference type="VEuPathDB" id="VectorBase:ASTEI06847"/>
<organism evidence="2 3">
    <name type="scientific">Anopheles stephensi</name>
    <name type="common">Indo-Pakistan malaria mosquito</name>
    <dbReference type="NCBI Taxonomy" id="30069"/>
    <lineage>
        <taxon>Eukaryota</taxon>
        <taxon>Metazoa</taxon>
        <taxon>Ecdysozoa</taxon>
        <taxon>Arthropoda</taxon>
        <taxon>Hexapoda</taxon>
        <taxon>Insecta</taxon>
        <taxon>Pterygota</taxon>
        <taxon>Neoptera</taxon>
        <taxon>Endopterygota</taxon>
        <taxon>Diptera</taxon>
        <taxon>Nematocera</taxon>
        <taxon>Culicoidea</taxon>
        <taxon>Culicidae</taxon>
        <taxon>Anophelinae</taxon>
        <taxon>Anopheles</taxon>
    </lineage>
</organism>
<reference evidence="2" key="2">
    <citation type="submission" date="2020-05" db="UniProtKB">
        <authorList>
            <consortium name="EnsemblMetazoa"/>
        </authorList>
    </citation>
    <scope>IDENTIFICATION</scope>
    <source>
        <strain evidence="2">Indian</strain>
    </source>
</reference>
<evidence type="ECO:0000313" key="2">
    <source>
        <dbReference type="EnsemblMetazoa" id="ASTEI06847-PA"/>
    </source>
</evidence>
<evidence type="ECO:0000313" key="3">
    <source>
        <dbReference type="Proteomes" id="UP000076408"/>
    </source>
</evidence>
<dbReference type="PANTHER" id="PTHR11161:SF22">
    <property type="entry name" value="ACYLTRANSFERASE 3 DOMAIN-CONTAINING PROTEIN-RELATED"/>
    <property type="match status" value="1"/>
</dbReference>
<feature type="domain" description="Acyltransferase 3" evidence="1">
    <location>
        <begin position="246"/>
        <end position="636"/>
    </location>
</feature>
<sequence>MSIWMLCMFLTQTITVDEYYRMPKIYDYDDYDRCVAEAPQAPAEDVVYCVARTIIKPDQESSLWRLIEHFSNDTKRHFRHDHLDRGFCIERCRQLVQSLDVNVAEELFVDKFPISFPYIMHADVFNNVSNDRARYGRLINICQNHALRQRYNLTGYTEIEYCTGPKRSTPIDGLDISFLLITGLIVVLVISSTCYDRYTSKQLGNEHYKKDVPCRKTMVLTSFSLVRNWYRLVSRSKDQLNEDLKFFQAIRFFTFCLVVVGHCGDLFTTTSFANTQDREAEYYNPLGHILINGSLIVQSFFEMSGFLLSIHFLTTQAKLKKVSWAAIFVTVAYRYIRLTPAYAYILLLHATWLPKLQDGPLWPRGAEVERNLCRRNWWTNLLYVNNYVNADEPCLQQAWYLACDYQLFTVGLIILVAVTKYKKYVVHIFSVAGAIAILIPALVVYFYQFDGVFVVTLQAERFIYWFDEMYHKIYIPFHTNIGCYVGGVVYGYLYYRVRASDSKGNRSGFLKFLWYITVPCGMLTLMISMIFYTNNFEKPSLWISLFFPLHKNAWALFGAIVLYGIIYNYNRFVKSVVNFPAFVPLGRLTYCAYISHVFFLKNFFYGTRDIPYFSNVSMYTKVISVIVASYILGAIVALTLEFPISALQKHLLTKQLGKYQIHFNVFKVFLIE</sequence>
<proteinExistence type="predicted"/>
<name>A0A182YEG1_ANOST</name>
<dbReference type="STRING" id="30069.A0A182YEG1"/>
<keyword evidence="3" id="KW-1185">Reference proteome</keyword>
<dbReference type="InterPro" id="IPR002656">
    <property type="entry name" value="Acyl_transf_3_dom"/>
</dbReference>
<reference evidence="3" key="1">
    <citation type="journal article" date="2014" name="Genome Biol.">
        <title>Genome analysis of a major urban malaria vector mosquito, Anopheles stephensi.</title>
        <authorList>
            <person name="Jiang X."/>
            <person name="Peery A."/>
            <person name="Hall A.B."/>
            <person name="Sharma A."/>
            <person name="Chen X.G."/>
            <person name="Waterhouse R.M."/>
            <person name="Komissarov A."/>
            <person name="Riehle M.M."/>
            <person name="Shouche Y."/>
            <person name="Sharakhova M.V."/>
            <person name="Lawson D."/>
            <person name="Pakpour N."/>
            <person name="Arensburger P."/>
            <person name="Davidson V.L."/>
            <person name="Eiglmeier K."/>
            <person name="Emrich S."/>
            <person name="George P."/>
            <person name="Kennedy R.C."/>
            <person name="Mane S.P."/>
            <person name="Maslen G."/>
            <person name="Oringanje C."/>
            <person name="Qi Y."/>
            <person name="Settlage R."/>
            <person name="Tojo M."/>
            <person name="Tubio J.M."/>
            <person name="Unger M.F."/>
            <person name="Wang B."/>
            <person name="Vernick K.D."/>
            <person name="Ribeiro J.M."/>
            <person name="James A.A."/>
            <person name="Michel K."/>
            <person name="Riehle M.A."/>
            <person name="Luckhart S."/>
            <person name="Sharakhov I.V."/>
            <person name="Tu Z."/>
        </authorList>
    </citation>
    <scope>NUCLEOTIDE SEQUENCE [LARGE SCALE GENOMIC DNA]</scope>
    <source>
        <strain evidence="3">Indian</strain>
    </source>
</reference>
<dbReference type="EnsemblMetazoa" id="ASTEI06847-RA">
    <property type="protein sequence ID" value="ASTEI06847-PA"/>
    <property type="gene ID" value="ASTEI06847"/>
</dbReference>
<dbReference type="Proteomes" id="UP000076408">
    <property type="component" value="Unassembled WGS sequence"/>
</dbReference>
<protein>
    <recommendedName>
        <fullName evidence="1">Acyltransferase 3 domain-containing protein</fullName>
    </recommendedName>
</protein>
<dbReference type="OMA" id="YIPFHTN"/>
<accession>A0A182YEG1</accession>
<dbReference type="Pfam" id="PF01757">
    <property type="entry name" value="Acyl_transf_3"/>
    <property type="match status" value="1"/>
</dbReference>